<reference evidence="8 9" key="1">
    <citation type="journal article" date="2013" name="BMC Genomics">
        <title>Comparative genomics of parasitic silkworm microsporidia reveal an association between genome expansion and host adaptation.</title>
        <authorList>
            <person name="Pan G."/>
            <person name="Xu J."/>
            <person name="Li T."/>
            <person name="Xia Q."/>
            <person name="Liu S.L."/>
            <person name="Zhang G."/>
            <person name="Li S."/>
            <person name="Li C."/>
            <person name="Liu H."/>
            <person name="Yang L."/>
            <person name="Liu T."/>
            <person name="Zhang X."/>
            <person name="Wu Z."/>
            <person name="Fan W."/>
            <person name="Dang X."/>
            <person name="Xiang H."/>
            <person name="Tao M."/>
            <person name="Li Y."/>
            <person name="Hu J."/>
            <person name="Li Z."/>
            <person name="Lin L."/>
            <person name="Luo J."/>
            <person name="Geng L."/>
            <person name="Wang L."/>
            <person name="Long M."/>
            <person name="Wan Y."/>
            <person name="He N."/>
            <person name="Zhang Z."/>
            <person name="Lu C."/>
            <person name="Keeling P.J."/>
            <person name="Wang J."/>
            <person name="Xiang Z."/>
            <person name="Zhou Z."/>
        </authorList>
    </citation>
    <scope>NUCLEOTIDE SEQUENCE [LARGE SCALE GENOMIC DNA]</scope>
    <source>
        <strain evidence="9">CQ1 / CVCC 102059</strain>
    </source>
</reference>
<feature type="non-terminal residue" evidence="8">
    <location>
        <position position="402"/>
    </location>
</feature>
<dbReference type="GO" id="GO:0140662">
    <property type="term" value="F:ATP-dependent protein folding chaperone"/>
    <property type="evidence" value="ECO:0007669"/>
    <property type="project" value="InterPro"/>
</dbReference>
<evidence type="ECO:0000256" key="6">
    <source>
        <dbReference type="ARBA" id="ARBA00023186"/>
    </source>
</evidence>
<evidence type="ECO:0000256" key="3">
    <source>
        <dbReference type="ARBA" id="ARBA00011381"/>
    </source>
</evidence>
<dbReference type="AlphaFoldDB" id="R0KTE0"/>
<dbReference type="STRING" id="578461.R0KTE0"/>
<keyword evidence="5 7" id="KW-0067">ATP-binding</keyword>
<dbReference type="SUPFAM" id="SSF52029">
    <property type="entry name" value="GroEL apical domain-like"/>
    <property type="match status" value="1"/>
</dbReference>
<dbReference type="PANTHER" id="PTHR11353">
    <property type="entry name" value="CHAPERONIN"/>
    <property type="match status" value="1"/>
</dbReference>
<evidence type="ECO:0000256" key="7">
    <source>
        <dbReference type="RuleBase" id="RU004187"/>
    </source>
</evidence>
<dbReference type="VEuPathDB" id="MicrosporidiaDB:NBO_70gi001"/>
<dbReference type="Pfam" id="PF00118">
    <property type="entry name" value="Cpn60_TCP1"/>
    <property type="match status" value="1"/>
</dbReference>
<dbReference type="SUPFAM" id="SSF48592">
    <property type="entry name" value="GroEL equatorial domain-like"/>
    <property type="match status" value="1"/>
</dbReference>
<evidence type="ECO:0000256" key="1">
    <source>
        <dbReference type="ARBA" id="ARBA00002912"/>
    </source>
</evidence>
<proteinExistence type="inferred from homology"/>
<gene>
    <name evidence="8" type="ORF">NBO_70gi001</name>
</gene>
<dbReference type="InterPro" id="IPR027409">
    <property type="entry name" value="GroEL-like_apical_dom_sf"/>
</dbReference>
<dbReference type="Gene3D" id="1.10.560.10">
    <property type="entry name" value="GroEL-like equatorial domain"/>
    <property type="match status" value="1"/>
</dbReference>
<dbReference type="SUPFAM" id="SSF54849">
    <property type="entry name" value="GroEL-intermediate domain like"/>
    <property type="match status" value="1"/>
</dbReference>
<comment type="similarity">
    <text evidence="2 7">Belongs to the TCP-1 chaperonin family.</text>
</comment>
<keyword evidence="9" id="KW-1185">Reference proteome</keyword>
<dbReference type="InterPro" id="IPR027413">
    <property type="entry name" value="GROEL-like_equatorial_sf"/>
</dbReference>
<keyword evidence="6 7" id="KW-0143">Chaperone</keyword>
<dbReference type="HOGENOM" id="CLU_008891_3_1_1"/>
<dbReference type="OMA" id="KNAIEDX"/>
<keyword evidence="4 7" id="KW-0547">Nucleotide-binding</keyword>
<protein>
    <submittedName>
        <fullName evidence="8">T-complex protein 1 zeta subunit</fullName>
    </submittedName>
</protein>
<evidence type="ECO:0000313" key="8">
    <source>
        <dbReference type="EMBL" id="EOB13492.1"/>
    </source>
</evidence>
<evidence type="ECO:0000256" key="4">
    <source>
        <dbReference type="ARBA" id="ARBA00022741"/>
    </source>
</evidence>
<dbReference type="Proteomes" id="UP000016927">
    <property type="component" value="Unassembled WGS sequence"/>
</dbReference>
<organism evidence="8 9">
    <name type="scientific">Nosema bombycis (strain CQ1 / CVCC 102059)</name>
    <name type="common">Microsporidian parasite</name>
    <name type="synonym">Pebrine of silkworm</name>
    <dbReference type="NCBI Taxonomy" id="578461"/>
    <lineage>
        <taxon>Eukaryota</taxon>
        <taxon>Fungi</taxon>
        <taxon>Fungi incertae sedis</taxon>
        <taxon>Microsporidia</taxon>
        <taxon>Nosematidae</taxon>
        <taxon>Nosema</taxon>
    </lineage>
</organism>
<dbReference type="Gene3D" id="3.50.7.10">
    <property type="entry name" value="GroEL"/>
    <property type="match status" value="1"/>
</dbReference>
<name>R0KTE0_NOSB1</name>
<accession>R0KTE0</accession>
<comment type="function">
    <text evidence="1">Molecular chaperone; assists the folding of proteins upon ATP hydrolysis.</text>
</comment>
<dbReference type="GO" id="GO:0005524">
    <property type="term" value="F:ATP binding"/>
    <property type="evidence" value="ECO:0007669"/>
    <property type="project" value="UniProtKB-KW"/>
</dbReference>
<sequence>MQSTQSDAQITQSGQAMKINNNTTHAMKELFSTTIGPNGTFKGIITPGQTLTITKNGDILCKDIQFINPTSIVLTKAASSLYSTYGDGSSTFITLSSEIFTNSFKYICEGCPVTRVCNGLQVAMSDVSRHIESISVQINDEIFEKLAFNLLNTKVTKNLAKIAAPLLVKAIKNISQSQFQDTNMVEIMKMNEGEASDTRYVEGLVLDHAGRHYAMPTKLDDVVIMVTNMSLEYEKPEITAQFVYSNAQQREDLIKHEREFILAKARAIAAFGTDIKNSTGKSLMVVSEKGIDPFSLEILAKAGILALRRAKRRNLERLLYMCGGNIISQVNQLDINNLGYCQRVRTRIIGEDKYTFIEGTPYKGSCTILVRGSTANQIKRLQSAIRASLKALNMTYLNKKVV</sequence>
<dbReference type="InterPro" id="IPR027410">
    <property type="entry name" value="TCP-1-like_intermed_sf"/>
</dbReference>
<dbReference type="EMBL" id="KB908978">
    <property type="protein sequence ID" value="EOB13492.1"/>
    <property type="molecule type" value="Genomic_DNA"/>
</dbReference>
<comment type="subunit">
    <text evidence="3">Component of the T-complex protein 1 (TCP1) complex.</text>
</comment>
<dbReference type="InterPro" id="IPR017998">
    <property type="entry name" value="Chaperone_TCP-1"/>
</dbReference>
<dbReference type="OrthoDB" id="10052040at2759"/>
<evidence type="ECO:0000313" key="9">
    <source>
        <dbReference type="Proteomes" id="UP000016927"/>
    </source>
</evidence>
<dbReference type="InterPro" id="IPR002423">
    <property type="entry name" value="Cpn60/GroEL/TCP-1"/>
</dbReference>
<evidence type="ECO:0000256" key="5">
    <source>
        <dbReference type="ARBA" id="ARBA00022840"/>
    </source>
</evidence>
<dbReference type="PRINTS" id="PR00304">
    <property type="entry name" value="TCOMPLEXTCP1"/>
</dbReference>
<evidence type="ECO:0000256" key="2">
    <source>
        <dbReference type="ARBA" id="ARBA00008020"/>
    </source>
</evidence>